<name>A0A7R9EHY4_9NEOP</name>
<dbReference type="InterPro" id="IPR000757">
    <property type="entry name" value="Beta-glucanase-like"/>
</dbReference>
<dbReference type="SUPFAM" id="SSF49899">
    <property type="entry name" value="Concanavalin A-like lectins/glucanases"/>
    <property type="match status" value="1"/>
</dbReference>
<dbReference type="Pfam" id="PF00722">
    <property type="entry name" value="Glyco_hydro_16"/>
    <property type="match status" value="1"/>
</dbReference>
<dbReference type="InterPro" id="IPR013320">
    <property type="entry name" value="ConA-like_dom_sf"/>
</dbReference>
<dbReference type="InterPro" id="IPR050546">
    <property type="entry name" value="Glycosyl_Hydrlase_16"/>
</dbReference>
<feature type="domain" description="GH16" evidence="2">
    <location>
        <begin position="128"/>
        <end position="432"/>
    </location>
</feature>
<comment type="similarity">
    <text evidence="1">Belongs to the glycosyl hydrolase 16 family.</text>
</comment>
<dbReference type="GO" id="GO:0004553">
    <property type="term" value="F:hydrolase activity, hydrolyzing O-glycosyl compounds"/>
    <property type="evidence" value="ECO:0007669"/>
    <property type="project" value="InterPro"/>
</dbReference>
<reference evidence="3" key="1">
    <citation type="submission" date="2020-11" db="EMBL/GenBank/DDBJ databases">
        <authorList>
            <person name="Tran Van P."/>
        </authorList>
    </citation>
    <scope>NUCLEOTIDE SEQUENCE</scope>
</reference>
<dbReference type="GO" id="GO:0005975">
    <property type="term" value="P:carbohydrate metabolic process"/>
    <property type="evidence" value="ECO:0007669"/>
    <property type="project" value="InterPro"/>
</dbReference>
<evidence type="ECO:0000313" key="3">
    <source>
        <dbReference type="EMBL" id="CAD7434331.1"/>
    </source>
</evidence>
<protein>
    <recommendedName>
        <fullName evidence="2">GH16 domain-containing protein</fullName>
    </recommendedName>
</protein>
<dbReference type="PANTHER" id="PTHR10963:SF55">
    <property type="entry name" value="GLYCOSIDE HYDROLASE FAMILY 16 PROTEIN"/>
    <property type="match status" value="1"/>
</dbReference>
<sequence length="483" mass="54898">MTEFNNSKNIRTSLSTGEYMSKTIRNSQMEVKLIENIGFQNSRTSTRLPPEGSQQITWTAVLVGQGIEPTTVRSFVNIEYSRVQTSVETATPLLPPYLQNVSVTQTRVSHSRQKRCDQDSISEVTGSFAWWGYCVGDLIFYDNFDDLELDRWDHQIWQPGVVNNEFQEYVNSRDNSWVQDSILHIRATTNDNAQNHIHSAKMHSTNSFAFKYGKLEIRAKLPAGDWLWPALWLMPKDNAYGGWPTSGEIDMAESRGNRELKYGDWNFGSEYMESTLHFGPDENRDGREHAHFTRNTAAGDGWDRDFHKYQLEWTDNHVKFSIDDNELGTVTPGDGGFYGLGEWNTGNPWANSGNKMAPFDKPFFIIMNVAVGGMYFPDDATNPGGKPWSSSSGNAGVVDFWNGRQQWLPTWDIGDDQHLQVDYVKVTPADADKDVGGESRARGQERKMVDIRLDWMGGQSTKTNPRIKLLTDIYYVIQCVTNC</sequence>
<evidence type="ECO:0000256" key="1">
    <source>
        <dbReference type="ARBA" id="ARBA00006865"/>
    </source>
</evidence>
<gene>
    <name evidence="3" type="ORF">TMSB3V08_LOCUS10984</name>
</gene>
<dbReference type="AlphaFoldDB" id="A0A7R9EHY4"/>
<dbReference type="EMBL" id="OB797444">
    <property type="protein sequence ID" value="CAD7434331.1"/>
    <property type="molecule type" value="Genomic_DNA"/>
</dbReference>
<dbReference type="PROSITE" id="PS51762">
    <property type="entry name" value="GH16_2"/>
    <property type="match status" value="1"/>
</dbReference>
<proteinExistence type="inferred from homology"/>
<dbReference type="Gene3D" id="2.60.120.200">
    <property type="match status" value="1"/>
</dbReference>
<organism evidence="3">
    <name type="scientific">Timema monikensis</name>
    <dbReference type="NCBI Taxonomy" id="170555"/>
    <lineage>
        <taxon>Eukaryota</taxon>
        <taxon>Metazoa</taxon>
        <taxon>Ecdysozoa</taxon>
        <taxon>Arthropoda</taxon>
        <taxon>Hexapoda</taxon>
        <taxon>Insecta</taxon>
        <taxon>Pterygota</taxon>
        <taxon>Neoptera</taxon>
        <taxon>Polyneoptera</taxon>
        <taxon>Phasmatodea</taxon>
        <taxon>Timematodea</taxon>
        <taxon>Timematoidea</taxon>
        <taxon>Timematidae</taxon>
        <taxon>Timema</taxon>
    </lineage>
</organism>
<accession>A0A7R9EHY4</accession>
<dbReference type="PANTHER" id="PTHR10963">
    <property type="entry name" value="GLYCOSYL HYDROLASE-RELATED"/>
    <property type="match status" value="1"/>
</dbReference>
<evidence type="ECO:0000259" key="2">
    <source>
        <dbReference type="PROSITE" id="PS51762"/>
    </source>
</evidence>